<dbReference type="SUPFAM" id="SSF47384">
    <property type="entry name" value="Homodimeric domain of signal transducing histidine kinase"/>
    <property type="match status" value="1"/>
</dbReference>
<feature type="domain" description="HPt" evidence="23">
    <location>
        <begin position="779"/>
        <end position="872"/>
    </location>
</feature>
<accession>A0A410PYC6</accession>
<dbReference type="PROSITE" id="PS50109">
    <property type="entry name" value="HIS_KIN"/>
    <property type="match status" value="1"/>
</dbReference>
<evidence type="ECO:0000256" key="8">
    <source>
        <dbReference type="ARBA" id="ARBA00022553"/>
    </source>
</evidence>
<feature type="transmembrane region" description="Helical" evidence="20">
    <location>
        <begin position="205"/>
        <end position="225"/>
    </location>
</feature>
<keyword evidence="13 20" id="KW-1133">Transmembrane helix</keyword>
<evidence type="ECO:0000256" key="4">
    <source>
        <dbReference type="ARBA" id="ARBA00012438"/>
    </source>
</evidence>
<keyword evidence="15 20" id="KW-0472">Membrane</keyword>
<keyword evidence="10 20" id="KW-0812">Transmembrane</keyword>
<dbReference type="Gene3D" id="3.30.450.20">
    <property type="entry name" value="PAS domain"/>
    <property type="match status" value="1"/>
</dbReference>
<dbReference type="Pfam" id="PF01627">
    <property type="entry name" value="Hpt"/>
    <property type="match status" value="1"/>
</dbReference>
<dbReference type="InterPro" id="IPR035965">
    <property type="entry name" value="PAS-like_dom_sf"/>
</dbReference>
<evidence type="ECO:0000259" key="22">
    <source>
        <dbReference type="PROSITE" id="PS50110"/>
    </source>
</evidence>
<comment type="catalytic activity">
    <reaction evidence="1">
        <text>ATP + protein L-histidine = ADP + protein N-phospho-L-histidine.</text>
        <dbReference type="EC" id="2.7.13.3"/>
    </reaction>
</comment>
<dbReference type="Pfam" id="PF00512">
    <property type="entry name" value="HisKA"/>
    <property type="match status" value="1"/>
</dbReference>
<evidence type="ECO:0000256" key="6">
    <source>
        <dbReference type="ARBA" id="ARBA00022475"/>
    </source>
</evidence>
<dbReference type="InterPro" id="IPR011006">
    <property type="entry name" value="CheY-like_superfamily"/>
</dbReference>
<dbReference type="EC" id="2.7.13.3" evidence="4"/>
<feature type="modified residue" description="Phosphohistidine" evidence="18">
    <location>
        <position position="818"/>
    </location>
</feature>
<dbReference type="GO" id="GO:0000155">
    <property type="term" value="F:phosphorelay sensor kinase activity"/>
    <property type="evidence" value="ECO:0007669"/>
    <property type="project" value="InterPro"/>
</dbReference>
<dbReference type="InterPro" id="IPR036641">
    <property type="entry name" value="HPT_dom_sf"/>
</dbReference>
<dbReference type="Proteomes" id="UP000287601">
    <property type="component" value="Chromosome"/>
</dbReference>
<dbReference type="GO" id="GO:0005886">
    <property type="term" value="C:plasma membrane"/>
    <property type="evidence" value="ECO:0007669"/>
    <property type="project" value="UniProtKB-SubCell"/>
</dbReference>
<dbReference type="InterPro" id="IPR036890">
    <property type="entry name" value="HATPase_C_sf"/>
</dbReference>
<dbReference type="KEGG" id="amij:EQM06_12035"/>
<dbReference type="OrthoDB" id="9790669at2"/>
<organism evidence="24 25">
    <name type="scientific">Aminipila luticellarii</name>
    <dbReference type="NCBI Taxonomy" id="2507160"/>
    <lineage>
        <taxon>Bacteria</taxon>
        <taxon>Bacillati</taxon>
        <taxon>Bacillota</taxon>
        <taxon>Clostridia</taxon>
        <taxon>Peptostreptococcales</taxon>
        <taxon>Anaerovoracaceae</taxon>
        <taxon>Aminipila</taxon>
    </lineage>
</organism>
<dbReference type="InterPro" id="IPR004358">
    <property type="entry name" value="Sig_transdc_His_kin-like_C"/>
</dbReference>
<keyword evidence="25" id="KW-1185">Reference proteome</keyword>
<dbReference type="GO" id="GO:0009927">
    <property type="term" value="F:histidine phosphotransfer kinase activity"/>
    <property type="evidence" value="ECO:0007669"/>
    <property type="project" value="TreeGrafter"/>
</dbReference>
<keyword evidence="7" id="KW-0997">Cell inner membrane</keyword>
<evidence type="ECO:0000256" key="5">
    <source>
        <dbReference type="ARBA" id="ARBA00018672"/>
    </source>
</evidence>
<feature type="domain" description="Histidine kinase" evidence="21">
    <location>
        <begin position="379"/>
        <end position="600"/>
    </location>
</feature>
<dbReference type="InterPro" id="IPR005467">
    <property type="entry name" value="His_kinase_dom"/>
</dbReference>
<dbReference type="InterPro" id="IPR003661">
    <property type="entry name" value="HisK_dim/P_dom"/>
</dbReference>
<keyword evidence="9" id="KW-0808">Transferase</keyword>
<dbReference type="CDD" id="cd00088">
    <property type="entry name" value="HPT"/>
    <property type="match status" value="1"/>
</dbReference>
<dbReference type="PRINTS" id="PR00344">
    <property type="entry name" value="BCTRLSENSOR"/>
</dbReference>
<dbReference type="SMART" id="SM00387">
    <property type="entry name" value="HATPase_c"/>
    <property type="match status" value="1"/>
</dbReference>
<dbReference type="Pfam" id="PF02518">
    <property type="entry name" value="HATPase_c"/>
    <property type="match status" value="1"/>
</dbReference>
<dbReference type="PANTHER" id="PTHR43047:SF72">
    <property type="entry name" value="OSMOSENSING HISTIDINE PROTEIN KINASE SLN1"/>
    <property type="match status" value="1"/>
</dbReference>
<dbReference type="SUPFAM" id="SSF55874">
    <property type="entry name" value="ATPase domain of HSP90 chaperone/DNA topoisomerase II/histidine kinase"/>
    <property type="match status" value="1"/>
</dbReference>
<dbReference type="AlphaFoldDB" id="A0A410PYC6"/>
<comment type="function">
    <text evidence="16">May play the central regulatory role in sporulation. It may be an element of the effector pathway responsible for the activation of sporulation genes in response to nutritional stress. Spo0A may act in concert with spo0H (a sigma factor) to control the expression of some genes that are critical to the sporulation process.</text>
</comment>
<evidence type="ECO:0000256" key="13">
    <source>
        <dbReference type="ARBA" id="ARBA00022989"/>
    </source>
</evidence>
<dbReference type="CDD" id="cd00082">
    <property type="entry name" value="HisKA"/>
    <property type="match status" value="1"/>
</dbReference>
<gene>
    <name evidence="24" type="ORF">EQM06_12035</name>
</gene>
<dbReference type="EMBL" id="CP035281">
    <property type="protein sequence ID" value="QAT43895.1"/>
    <property type="molecule type" value="Genomic_DNA"/>
</dbReference>
<dbReference type="SUPFAM" id="SSF55785">
    <property type="entry name" value="PYP-like sensor domain (PAS domain)"/>
    <property type="match status" value="1"/>
</dbReference>
<evidence type="ECO:0000256" key="15">
    <source>
        <dbReference type="ARBA" id="ARBA00023136"/>
    </source>
</evidence>
<evidence type="ECO:0000256" key="18">
    <source>
        <dbReference type="PROSITE-ProRule" id="PRU00110"/>
    </source>
</evidence>
<evidence type="ECO:0000256" key="19">
    <source>
        <dbReference type="PROSITE-ProRule" id="PRU00169"/>
    </source>
</evidence>
<sequence>MYFDTRKEESGMLHKLKYILITIIILSLTFVCCMICYVSADGQLIYYEKSKNNLLNFNSTYDKVFYGLVSDAKEYIATGDASAKYKFTNDANDFISCNNANTNYLNFSDRGELSDFQLPDDHSTSADETLTTFSFDSKEQNMLLSYLNGYNQMLDIILSAVDQKDLSLFRSSTFYELYDAKIDLKNQYTAHYMDRIKEKEKNLQFFLHFISTFSIFIGTILALAVSKGVSLYLKNNQYNAYFNQLYSKAIENADVGMAIVDKHYKYEYMNATYKQLFNIQSPNPLGQTAFAVLPQEIAATLPSHSFAENKKNISLSYTYEGTMRYINYNCFAIFDDNDEPKFVTLIQDCTDSKRKDHELKQQLKEIEFFANAKSSFVANVSHEIKTPLNVICGMVHILKGTELTNKQNDILSKIHISSELLLNIINDVLDISKIQKSNFILYPSDFSLMNMLNESEEIFRPIIYNKGLEFIKDFKFPPDLCLSTDKTRLAQVLLNLINNACKFTTSGHIRLVIEQLDSQKNSVLLKFTLEDTGMGIDEEDIPKVFQEFEQLENHLTKQHQGTGLGLAICKHVVHAMGGDIWVESQKGTGSRFQFTIWTRTVDPALCDVSSTASGSLSVLNGEGHRVLVVEDTELNYEVTQNMLGDSHIICEHACDGQEAIDMCIKVPEDYYTLILMDIHMPNMDGYTAAEILKTEIGVTCPILALTATNIDAETKEKYKGIMDGFISKPFRYKEFYRALLPYFGSVQDSDSLSSSAESESPETPDNLNLAEAAKNLGCSEKQYIKHLTKFKTSYAHVDNDIQELLLDKNFTEAHRIAHSVKGLAGTLGLIPLQQVASELEEALKEESEKATTLLPMFRYELDGVCKEGSDCN</sequence>
<evidence type="ECO:0000256" key="9">
    <source>
        <dbReference type="ARBA" id="ARBA00022679"/>
    </source>
</evidence>
<dbReference type="CDD" id="cd17546">
    <property type="entry name" value="REC_hyHK_CKI1_RcsC-like"/>
    <property type="match status" value="1"/>
</dbReference>
<evidence type="ECO:0000256" key="12">
    <source>
        <dbReference type="ARBA" id="ARBA00022840"/>
    </source>
</evidence>
<dbReference type="Gene3D" id="1.20.120.160">
    <property type="entry name" value="HPT domain"/>
    <property type="match status" value="1"/>
</dbReference>
<dbReference type="PANTHER" id="PTHR43047">
    <property type="entry name" value="TWO-COMPONENT HISTIDINE PROTEIN KINASE"/>
    <property type="match status" value="1"/>
</dbReference>
<keyword evidence="8 19" id="KW-0597">Phosphoprotein</keyword>
<evidence type="ECO:0000256" key="16">
    <source>
        <dbReference type="ARBA" id="ARBA00024867"/>
    </source>
</evidence>
<evidence type="ECO:0000256" key="7">
    <source>
        <dbReference type="ARBA" id="ARBA00022519"/>
    </source>
</evidence>
<reference evidence="24 25" key="1">
    <citation type="submission" date="2019-01" db="EMBL/GenBank/DDBJ databases">
        <title>Draft genomes of a novel of Aminipila strains.</title>
        <authorList>
            <person name="Ma S."/>
        </authorList>
    </citation>
    <scope>NUCLEOTIDE SEQUENCE [LARGE SCALE GENOMIC DNA]</scope>
    <source>
        <strain evidence="25">JN-39</strain>
    </source>
</reference>
<keyword evidence="12" id="KW-0547">Nucleotide-binding</keyword>
<dbReference type="InterPro" id="IPR003594">
    <property type="entry name" value="HATPase_dom"/>
</dbReference>
<dbReference type="FunFam" id="3.30.565.10:FF:000010">
    <property type="entry name" value="Sensor histidine kinase RcsC"/>
    <property type="match status" value="1"/>
</dbReference>
<evidence type="ECO:0000256" key="20">
    <source>
        <dbReference type="SAM" id="Phobius"/>
    </source>
</evidence>
<comment type="similarity">
    <text evidence="3">In the N-terminal section; belongs to the phytochrome family.</text>
</comment>
<evidence type="ECO:0000256" key="14">
    <source>
        <dbReference type="ARBA" id="ARBA00023012"/>
    </source>
</evidence>
<dbReference type="InterPro" id="IPR001789">
    <property type="entry name" value="Sig_transdc_resp-reg_receiver"/>
</dbReference>
<evidence type="ECO:0000256" key="2">
    <source>
        <dbReference type="ARBA" id="ARBA00004429"/>
    </source>
</evidence>
<name>A0A410PYC6_9FIRM</name>
<evidence type="ECO:0000259" key="21">
    <source>
        <dbReference type="PROSITE" id="PS50109"/>
    </source>
</evidence>
<dbReference type="PROSITE" id="PS50110">
    <property type="entry name" value="RESPONSE_REGULATORY"/>
    <property type="match status" value="1"/>
</dbReference>
<keyword evidence="14" id="KW-0902">Two-component regulatory system</keyword>
<dbReference type="PROSITE" id="PS50894">
    <property type="entry name" value="HPT"/>
    <property type="match status" value="1"/>
</dbReference>
<dbReference type="SUPFAM" id="SSF52172">
    <property type="entry name" value="CheY-like"/>
    <property type="match status" value="1"/>
</dbReference>
<dbReference type="SUPFAM" id="SSF47226">
    <property type="entry name" value="Histidine-containing phosphotransfer domain, HPT domain"/>
    <property type="match status" value="1"/>
</dbReference>
<keyword evidence="12" id="KW-0067">ATP-binding</keyword>
<feature type="transmembrane region" description="Helical" evidence="20">
    <location>
        <begin position="18"/>
        <end position="40"/>
    </location>
</feature>
<evidence type="ECO:0000256" key="3">
    <source>
        <dbReference type="ARBA" id="ARBA00006402"/>
    </source>
</evidence>
<feature type="domain" description="Response regulatory" evidence="22">
    <location>
        <begin position="625"/>
        <end position="743"/>
    </location>
</feature>
<dbReference type="CDD" id="cd16922">
    <property type="entry name" value="HATPase_EvgS-ArcB-TorS-like"/>
    <property type="match status" value="1"/>
</dbReference>
<comment type="subcellular location">
    <subcellularLocation>
        <location evidence="2">Cell inner membrane</location>
        <topology evidence="2">Multi-pass membrane protein</topology>
    </subcellularLocation>
</comment>
<dbReference type="Pfam" id="PF00072">
    <property type="entry name" value="Response_reg"/>
    <property type="match status" value="1"/>
</dbReference>
<evidence type="ECO:0000256" key="11">
    <source>
        <dbReference type="ARBA" id="ARBA00022777"/>
    </source>
</evidence>
<evidence type="ECO:0000313" key="25">
    <source>
        <dbReference type="Proteomes" id="UP000287601"/>
    </source>
</evidence>
<evidence type="ECO:0000256" key="17">
    <source>
        <dbReference type="ARBA" id="ARBA00074306"/>
    </source>
</evidence>
<feature type="modified residue" description="4-aspartylphosphate" evidence="19">
    <location>
        <position position="677"/>
    </location>
</feature>
<evidence type="ECO:0000256" key="1">
    <source>
        <dbReference type="ARBA" id="ARBA00000085"/>
    </source>
</evidence>
<dbReference type="SMART" id="SM00448">
    <property type="entry name" value="REC"/>
    <property type="match status" value="1"/>
</dbReference>
<dbReference type="Gene3D" id="1.10.287.130">
    <property type="match status" value="1"/>
</dbReference>
<dbReference type="Gene3D" id="3.30.565.10">
    <property type="entry name" value="Histidine kinase-like ATPase, C-terminal domain"/>
    <property type="match status" value="1"/>
</dbReference>
<dbReference type="InterPro" id="IPR036097">
    <property type="entry name" value="HisK_dim/P_sf"/>
</dbReference>
<keyword evidence="6" id="KW-1003">Cell membrane</keyword>
<dbReference type="SMART" id="SM00388">
    <property type="entry name" value="HisKA"/>
    <property type="match status" value="1"/>
</dbReference>
<evidence type="ECO:0000256" key="10">
    <source>
        <dbReference type="ARBA" id="ARBA00022692"/>
    </source>
</evidence>
<evidence type="ECO:0000259" key="23">
    <source>
        <dbReference type="PROSITE" id="PS50894"/>
    </source>
</evidence>
<dbReference type="InterPro" id="IPR008207">
    <property type="entry name" value="Sig_transdc_His_kin_Hpt_dom"/>
</dbReference>
<protein>
    <recommendedName>
        <fullName evidence="17">Circadian input-output histidine kinase CikA</fullName>
        <ecNumber evidence="4">2.7.13.3</ecNumber>
    </recommendedName>
    <alternativeName>
        <fullName evidence="5">Stage 0 sporulation protein A homolog</fullName>
    </alternativeName>
</protein>
<dbReference type="Gene3D" id="3.40.50.2300">
    <property type="match status" value="1"/>
</dbReference>
<keyword evidence="11" id="KW-0418">Kinase</keyword>
<evidence type="ECO:0000313" key="24">
    <source>
        <dbReference type="EMBL" id="QAT43895.1"/>
    </source>
</evidence>
<proteinExistence type="inferred from homology"/>